<dbReference type="EMBL" id="LGLV01000006">
    <property type="protein sequence ID" value="OBZ95563.1"/>
    <property type="molecule type" value="Genomic_DNA"/>
</dbReference>
<proteinExistence type="predicted"/>
<accession>A0A1C7P2R3</accession>
<dbReference type="AlphaFoldDB" id="A0A1C7P2R3"/>
<evidence type="ECO:0000313" key="1">
    <source>
        <dbReference type="EMBL" id="OBZ95563.1"/>
    </source>
</evidence>
<comment type="caution">
    <text evidence="1">The sequence shown here is derived from an EMBL/GenBank/DDBJ whole genome shotgun (WGS) entry which is preliminary data.</text>
</comment>
<dbReference type="RefSeq" id="WP_068953809.1">
    <property type="nucleotide sequence ID" value="NZ_LGLV01000006.1"/>
</dbReference>
<keyword evidence="2" id="KW-1185">Reference proteome</keyword>
<organism evidence="1 2">
    <name type="scientific">Pararhizobium polonicum</name>
    <dbReference type="NCBI Taxonomy" id="1612624"/>
    <lineage>
        <taxon>Bacteria</taxon>
        <taxon>Pseudomonadati</taxon>
        <taxon>Pseudomonadota</taxon>
        <taxon>Alphaproteobacteria</taxon>
        <taxon>Hyphomicrobiales</taxon>
        <taxon>Rhizobiaceae</taxon>
        <taxon>Rhizobium/Agrobacterium group</taxon>
        <taxon>Pararhizobium</taxon>
    </lineage>
</organism>
<name>A0A1C7P2R3_9HYPH</name>
<dbReference type="Proteomes" id="UP000093111">
    <property type="component" value="Unassembled WGS sequence"/>
</dbReference>
<gene>
    <name evidence="1" type="ORF">ADU59_09190</name>
</gene>
<sequence length="130" mass="14618">MRRTIAGYEQDIEIAVSAFHLRGTLRPQSNVSDNPAAFSHFILRRGVDWHIFDVESLRPRIGSTLAPEDGDLVGAKGYPSFILSRTGRNAGRMQFDRAGRNISEKNLRFCPGTIARWNELGRGLRVCRFG</sequence>
<reference evidence="1 2" key="1">
    <citation type="journal article" date="2016" name="Syst. Appl. Microbiol.">
        <title>Pararhizobium polonicum sp. nov. isolated from tumors on stone fruit rootstocks.</title>
        <authorList>
            <person name="Pulawska J."/>
            <person name="Kuzmanovic N."/>
            <person name="Willems A."/>
            <person name="Pothier J.F."/>
        </authorList>
    </citation>
    <scope>NUCLEOTIDE SEQUENCE [LARGE SCALE GENOMIC DNA]</scope>
    <source>
        <strain evidence="1 2">F5.1</strain>
    </source>
</reference>
<protein>
    <submittedName>
        <fullName evidence="1">Uncharacterized protein</fullName>
    </submittedName>
</protein>
<evidence type="ECO:0000313" key="2">
    <source>
        <dbReference type="Proteomes" id="UP000093111"/>
    </source>
</evidence>